<reference evidence="1" key="1">
    <citation type="journal article" date="2020" name="Vet. Microbiol.">
        <title>Characterisation of plasmids harbouring extended-spectrum cephalosporin resistance genes in Escherichia coli from French rivers.</title>
        <authorList>
            <person name="Baron S."/>
            <person name="Le Devendec L."/>
            <person name="Lucas P."/>
            <person name="Larvor E."/>
            <person name="Jove T."/>
            <person name="Kempf I."/>
        </authorList>
    </citation>
    <scope>NUCLEOTIDE SEQUENCE</scope>
    <source>
        <strain evidence="1">DH5alpha</strain>
        <plasmid evidence="1">pESBL209</plasmid>
    </source>
</reference>
<protein>
    <recommendedName>
        <fullName evidence="2">IncI1-type conjugal transfer protein TraU</fullName>
    </recommendedName>
</protein>
<name>A0A6M4P1Y9_ECOLX</name>
<keyword evidence="1" id="KW-0614">Plasmid</keyword>
<proteinExistence type="predicted"/>
<geneLocation type="plasmid" evidence="1">
    <name>pESBL209</name>
</geneLocation>
<organism evidence="1">
    <name type="scientific">Escherichia coli</name>
    <dbReference type="NCBI Taxonomy" id="562"/>
    <lineage>
        <taxon>Bacteria</taxon>
        <taxon>Pseudomonadati</taxon>
        <taxon>Pseudomonadota</taxon>
        <taxon>Gammaproteobacteria</taxon>
        <taxon>Enterobacterales</taxon>
        <taxon>Enterobacteriaceae</taxon>
        <taxon>Escherichia</taxon>
    </lineage>
</organism>
<evidence type="ECO:0000313" key="1">
    <source>
        <dbReference type="EMBL" id="QJS03415.1"/>
    </source>
</evidence>
<dbReference type="AlphaFoldDB" id="A0A6M4P1Y9"/>
<sequence length="716" mass="80096">MNINRLIFTIEDCLNTLSRFSVASSFVEYCDLRTVIGLDRQDRERRPWLNSPYIAATKRGEYLSVFEVSGAFREMDEASDQTGPGSLESLITSMSDSLNTAYKNSGHKISFVFERDPDMGKEEIEDMVAPQKRSLANTGIQLQDVVDEKVTTLSPWLVRERCWLAIWSGPDLISNSDRTAHDELVRRLAERVPKARFAQSPWQWTLSALKIRHEAFLDNVEQALRHSSDGLILRLLDIHEVGREIRRQTERHSTPRNWQPHLPEDAQPAGYRWTDDESVLHAPSLHLQLFNTQVTTQGNLVQAGGLWHGMVSITLPPQNLQTFNELVRAVPRAVPWRIRMDLMPGGMKALNLKKTLLTYSSFISAVRPMYESVMALAATDEKEPVCIMTIMASTWGKTREICTRNQAILKSAIEGWGVCGTTTTFGDPRRAWVNTILAASGGSGPVPLYPPLSHAISLFPLNRAGSVWRGKGNLMLHTEDGSAIEVGLASSQQNKHTELAPGDPGLGKSVLINTLSEIQISSAQKNLPFIAYIDKGYSAQGLVQLIRDSLPPERKDEAVGIILSNDPEYTRNLFDVMYGAKKPITPEKNFMSSVLCALCVDTGTGQPCNPGDTRQIINQLIELAFKEYGENNPRLYRASTEELVDSALQDSGLYEKHDAAWWARSTWFEVRDMLHNAGYIMAAQRAHYQAMPQLPEVSSMPGPLYQSQGCFRYCSA</sequence>
<gene>
    <name evidence="1" type="ORF">G6844_00100</name>
</gene>
<evidence type="ECO:0008006" key="2">
    <source>
        <dbReference type="Google" id="ProtNLM"/>
    </source>
</evidence>
<accession>A0A6M4P1Y9</accession>
<dbReference type="EMBL" id="MT230198">
    <property type="protein sequence ID" value="QJS03415.1"/>
    <property type="molecule type" value="Genomic_DNA"/>
</dbReference>